<feature type="transmembrane region" description="Helical" evidence="1">
    <location>
        <begin position="154"/>
        <end position="178"/>
    </location>
</feature>
<comment type="caution">
    <text evidence="2">The sequence shown here is derived from an EMBL/GenBank/DDBJ whole genome shotgun (WGS) entry which is preliminary data.</text>
</comment>
<name>A0A1D1VY03_RAMVA</name>
<keyword evidence="1" id="KW-0812">Transmembrane</keyword>
<feature type="transmembrane region" description="Helical" evidence="1">
    <location>
        <begin position="66"/>
        <end position="86"/>
    </location>
</feature>
<gene>
    <name evidence="2" type="primary">RvY_15371-1</name>
    <name evidence="2" type="synonym">RvY_15371.1</name>
    <name evidence="2" type="ORF">RvY_15371</name>
</gene>
<proteinExistence type="predicted"/>
<protein>
    <submittedName>
        <fullName evidence="2">Uncharacterized protein</fullName>
    </submittedName>
</protein>
<dbReference type="AlphaFoldDB" id="A0A1D1VY03"/>
<dbReference type="OrthoDB" id="10485382at2759"/>
<dbReference type="EMBL" id="BDGG01000012">
    <property type="protein sequence ID" value="GAV05203.1"/>
    <property type="molecule type" value="Genomic_DNA"/>
</dbReference>
<evidence type="ECO:0000313" key="3">
    <source>
        <dbReference type="Proteomes" id="UP000186922"/>
    </source>
</evidence>
<keyword evidence="3" id="KW-1185">Reference proteome</keyword>
<organism evidence="2 3">
    <name type="scientific">Ramazzottius varieornatus</name>
    <name type="common">Water bear</name>
    <name type="synonym">Tardigrade</name>
    <dbReference type="NCBI Taxonomy" id="947166"/>
    <lineage>
        <taxon>Eukaryota</taxon>
        <taxon>Metazoa</taxon>
        <taxon>Ecdysozoa</taxon>
        <taxon>Tardigrada</taxon>
        <taxon>Eutardigrada</taxon>
        <taxon>Parachela</taxon>
        <taxon>Hypsibioidea</taxon>
        <taxon>Ramazzottiidae</taxon>
        <taxon>Ramazzottius</taxon>
    </lineage>
</organism>
<dbReference type="Proteomes" id="UP000186922">
    <property type="component" value="Unassembled WGS sequence"/>
</dbReference>
<reference evidence="2 3" key="1">
    <citation type="journal article" date="2016" name="Nat. Commun.">
        <title>Extremotolerant tardigrade genome and improved radiotolerance of human cultured cells by tardigrade-unique protein.</title>
        <authorList>
            <person name="Hashimoto T."/>
            <person name="Horikawa D.D."/>
            <person name="Saito Y."/>
            <person name="Kuwahara H."/>
            <person name="Kozuka-Hata H."/>
            <person name="Shin-I T."/>
            <person name="Minakuchi Y."/>
            <person name="Ohishi K."/>
            <person name="Motoyama A."/>
            <person name="Aizu T."/>
            <person name="Enomoto A."/>
            <person name="Kondo K."/>
            <person name="Tanaka S."/>
            <person name="Hara Y."/>
            <person name="Koshikawa S."/>
            <person name="Sagara H."/>
            <person name="Miura T."/>
            <person name="Yokobori S."/>
            <person name="Miyagawa K."/>
            <person name="Suzuki Y."/>
            <person name="Kubo T."/>
            <person name="Oyama M."/>
            <person name="Kohara Y."/>
            <person name="Fujiyama A."/>
            <person name="Arakawa K."/>
            <person name="Katayama T."/>
            <person name="Toyoda A."/>
            <person name="Kunieda T."/>
        </authorList>
    </citation>
    <scope>NUCLEOTIDE SEQUENCE [LARGE SCALE GENOMIC DNA]</scope>
    <source>
        <strain evidence="2 3">YOKOZUNA-1</strain>
    </source>
</reference>
<evidence type="ECO:0000313" key="2">
    <source>
        <dbReference type="EMBL" id="GAV05203.1"/>
    </source>
</evidence>
<keyword evidence="1" id="KW-0472">Membrane</keyword>
<evidence type="ECO:0000256" key="1">
    <source>
        <dbReference type="SAM" id="Phobius"/>
    </source>
</evidence>
<keyword evidence="1" id="KW-1133">Transmembrane helix</keyword>
<feature type="transmembrane region" description="Helical" evidence="1">
    <location>
        <begin position="37"/>
        <end position="60"/>
    </location>
</feature>
<accession>A0A1D1VY03</accession>
<feature type="transmembrane region" description="Helical" evidence="1">
    <location>
        <begin position="98"/>
        <end position="125"/>
    </location>
</feature>
<sequence>MSDKPFLPTLPTVVQDENLKRERLANEFEYVAVFQRFVIFSLFLAAPFLLLLSIIAWVKFDEAVEWFIAGTSFTLGAMSAATVGMLSLRMRTNMLYRLLQLISIAMIWILLPGNAYAMLLLAQVIRETNVKLSQRSWTVEEKADEMALQSLRHVIVFAYGVLIVLQTTGAFLTCALLARFPYLWSTPTWKRDSMLSTWNIVVHRPTEKKVVVLK</sequence>